<dbReference type="AlphaFoldDB" id="A0A1F6N0G6"/>
<dbReference type="GO" id="GO:0005829">
    <property type="term" value="C:cytosol"/>
    <property type="evidence" value="ECO:0007669"/>
    <property type="project" value="TreeGrafter"/>
</dbReference>
<dbReference type="InterPro" id="IPR005913">
    <property type="entry name" value="dTDP_dehydrorham_reduct"/>
</dbReference>
<dbReference type="GO" id="GO:0019305">
    <property type="term" value="P:dTDP-rhamnose biosynthetic process"/>
    <property type="evidence" value="ECO:0007669"/>
    <property type="project" value="UniProtKB-UniPathway"/>
</dbReference>
<reference evidence="4 5" key="1">
    <citation type="journal article" date="2016" name="Nat. Commun.">
        <title>Thousands of microbial genomes shed light on interconnected biogeochemical processes in an aquifer system.</title>
        <authorList>
            <person name="Anantharaman K."/>
            <person name="Brown C.T."/>
            <person name="Hug L.A."/>
            <person name="Sharon I."/>
            <person name="Castelle C.J."/>
            <person name="Probst A.J."/>
            <person name="Thomas B.C."/>
            <person name="Singh A."/>
            <person name="Wilkins M.J."/>
            <person name="Karaoz U."/>
            <person name="Brodie E.L."/>
            <person name="Williams K.H."/>
            <person name="Hubbard S.S."/>
            <person name="Banfield J.F."/>
        </authorList>
    </citation>
    <scope>NUCLEOTIDE SEQUENCE [LARGE SCALE GENOMIC DNA]</scope>
</reference>
<organism evidence="4 5">
    <name type="scientific">Candidatus Magasanikbacteria bacterium RIFCSPLOWO2_01_FULL_40_15</name>
    <dbReference type="NCBI Taxonomy" id="1798686"/>
    <lineage>
        <taxon>Bacteria</taxon>
        <taxon>Candidatus Magasanikiibacteriota</taxon>
    </lineage>
</organism>
<protein>
    <recommendedName>
        <fullName evidence="2">dTDP-4-dehydrorhamnose reductase</fullName>
        <ecNumber evidence="2">1.1.1.133</ecNumber>
    </recommendedName>
</protein>
<dbReference type="CDD" id="cd05254">
    <property type="entry name" value="dTDP_HR_like_SDR_e"/>
    <property type="match status" value="1"/>
</dbReference>
<dbReference type="Gene3D" id="3.40.50.720">
    <property type="entry name" value="NAD(P)-binding Rossmann-like Domain"/>
    <property type="match status" value="1"/>
</dbReference>
<dbReference type="Gene3D" id="3.90.25.10">
    <property type="entry name" value="UDP-galactose 4-epimerase, domain 1"/>
    <property type="match status" value="1"/>
</dbReference>
<dbReference type="GO" id="GO:0008831">
    <property type="term" value="F:dTDP-4-dehydrorhamnose reductase activity"/>
    <property type="evidence" value="ECO:0007669"/>
    <property type="project" value="UniProtKB-EC"/>
</dbReference>
<keyword evidence="2" id="KW-0560">Oxidoreductase</keyword>
<dbReference type="EMBL" id="MFQH01000024">
    <property type="protein sequence ID" value="OGH77372.1"/>
    <property type="molecule type" value="Genomic_DNA"/>
</dbReference>
<evidence type="ECO:0000313" key="5">
    <source>
        <dbReference type="Proteomes" id="UP000177040"/>
    </source>
</evidence>
<dbReference type="Pfam" id="PF04321">
    <property type="entry name" value="RmlD_sub_bind"/>
    <property type="match status" value="1"/>
</dbReference>
<feature type="domain" description="RmlD-like substrate binding" evidence="3">
    <location>
        <begin position="1"/>
        <end position="281"/>
    </location>
</feature>
<sequence>MKVLVLGARGMLGQELVREFLADKHEVIAYDKKELDITDFDSTKKEIEELKPNLVINAVAINAVDKIEESKELYDSALKINASAAGNLARLCRDREIIFVHYSSDYVFAGINQNGYTENDPIAPINKYGETKAKGEALVTEAGGKYYIIRLSKLFGKPAISDGGKKSFVDTMIYLATEGGKTFLDLVDEELSSPTYVSDVARFTKSVISGQPGIYHGANSGVCTWHGWAKEIFRLKNLAIIVNPVPSTAYPRPAKRPNYSQLINTKLPAQRSWQLALKEYLA</sequence>
<evidence type="ECO:0000259" key="3">
    <source>
        <dbReference type="Pfam" id="PF04321"/>
    </source>
</evidence>
<dbReference type="InterPro" id="IPR029903">
    <property type="entry name" value="RmlD-like-bd"/>
</dbReference>
<dbReference type="SUPFAM" id="SSF51735">
    <property type="entry name" value="NAD(P)-binding Rossmann-fold domains"/>
    <property type="match status" value="1"/>
</dbReference>
<dbReference type="PANTHER" id="PTHR10491:SF4">
    <property type="entry name" value="METHIONINE ADENOSYLTRANSFERASE 2 SUBUNIT BETA"/>
    <property type="match status" value="1"/>
</dbReference>
<proteinExistence type="inferred from homology"/>
<evidence type="ECO:0000313" key="4">
    <source>
        <dbReference type="EMBL" id="OGH77372.1"/>
    </source>
</evidence>
<evidence type="ECO:0000256" key="1">
    <source>
        <dbReference type="ARBA" id="ARBA00010944"/>
    </source>
</evidence>
<dbReference type="UniPathway" id="UPA00124"/>
<name>A0A1F6N0G6_9BACT</name>
<dbReference type="Proteomes" id="UP000177040">
    <property type="component" value="Unassembled WGS sequence"/>
</dbReference>
<comment type="function">
    <text evidence="2">Catalyzes the reduction of dTDP-6-deoxy-L-lyxo-4-hexulose to yield dTDP-L-rhamnose.</text>
</comment>
<comment type="pathway">
    <text evidence="2">Carbohydrate biosynthesis; dTDP-L-rhamnose biosynthesis.</text>
</comment>
<dbReference type="NCBIfam" id="TIGR01214">
    <property type="entry name" value="rmlD"/>
    <property type="match status" value="1"/>
</dbReference>
<comment type="similarity">
    <text evidence="1 2">Belongs to the dTDP-4-dehydrorhamnose reductase family.</text>
</comment>
<evidence type="ECO:0000256" key="2">
    <source>
        <dbReference type="RuleBase" id="RU364082"/>
    </source>
</evidence>
<dbReference type="EC" id="1.1.1.133" evidence="2"/>
<comment type="caution">
    <text evidence="4">The sequence shown here is derived from an EMBL/GenBank/DDBJ whole genome shotgun (WGS) entry which is preliminary data.</text>
</comment>
<accession>A0A1F6N0G6</accession>
<dbReference type="InterPro" id="IPR036291">
    <property type="entry name" value="NAD(P)-bd_dom_sf"/>
</dbReference>
<dbReference type="PANTHER" id="PTHR10491">
    <property type="entry name" value="DTDP-4-DEHYDRORHAMNOSE REDUCTASE"/>
    <property type="match status" value="1"/>
</dbReference>
<gene>
    <name evidence="4" type="ORF">A2983_01560</name>
</gene>
<keyword evidence="2" id="KW-0521">NADP</keyword>